<feature type="transmembrane region" description="Helical" evidence="7">
    <location>
        <begin position="64"/>
        <end position="84"/>
    </location>
</feature>
<dbReference type="GO" id="GO:0000155">
    <property type="term" value="F:phosphorelay sensor kinase activity"/>
    <property type="evidence" value="ECO:0007669"/>
    <property type="project" value="InterPro"/>
</dbReference>
<reference evidence="9 10" key="1">
    <citation type="journal article" date="2020" name="Biotechnol. Biofuels">
        <title>New insights from the biogas microbiome by comprehensive genome-resolved metagenomics of nearly 1600 species originating from multiple anaerobic digesters.</title>
        <authorList>
            <person name="Campanaro S."/>
            <person name="Treu L."/>
            <person name="Rodriguez-R L.M."/>
            <person name="Kovalovszki A."/>
            <person name="Ziels R.M."/>
            <person name="Maus I."/>
            <person name="Zhu X."/>
            <person name="Kougias P.G."/>
            <person name="Basile A."/>
            <person name="Luo G."/>
            <person name="Schluter A."/>
            <person name="Konstantinidis K.T."/>
            <person name="Angelidaki I."/>
        </authorList>
    </citation>
    <scope>NUCLEOTIDE SEQUENCE [LARGE SCALE GENOMIC DNA]</scope>
    <source>
        <strain evidence="9">AS05jafATM_89</strain>
    </source>
</reference>
<dbReference type="SMART" id="SM00387">
    <property type="entry name" value="HATPase_c"/>
    <property type="match status" value="1"/>
</dbReference>
<keyword evidence="1" id="KW-0597">Phosphoprotein</keyword>
<dbReference type="CDD" id="cd00082">
    <property type="entry name" value="HisKA"/>
    <property type="match status" value="1"/>
</dbReference>
<keyword evidence="7" id="KW-1133">Transmembrane helix</keyword>
<feature type="transmembrane region" description="Helical" evidence="7">
    <location>
        <begin position="90"/>
        <end position="113"/>
    </location>
</feature>
<keyword evidence="7" id="KW-0472">Membrane</keyword>
<keyword evidence="7" id="KW-0812">Transmembrane</keyword>
<evidence type="ECO:0000313" key="10">
    <source>
        <dbReference type="Proteomes" id="UP000576550"/>
    </source>
</evidence>
<protein>
    <submittedName>
        <fullName evidence="9">HAMP domain-containing histidine kinase</fullName>
    </submittedName>
</protein>
<sequence>MLSSKERLDQNLQKLTDSFFSIGFLALILVGILVSEKSFALIFLIASVVFTLAYVSLRKHSTRILLLVLTLFLFFCYIPVLIFVKRFPQYYFLTFFYFFAILTLLLRFIIFIFKNITLFREKRENLIITAKHEHANRLLGKIARSLIHDVSTPVSVLSLGCEFMKRDALTKKEYREIFNDIDNAVNQIVEMLNSTNFLMKDYSCQYNFEKFNAEECVKSIISLSKHRISRAEITVIEKYTRKKILQGNRSTFLRIVGNIFLNALEELEKREKDKKIFITTRTEGKYFVIDISDTGKGINPDIIEVCQERYFISRKCKYISTGLAFVEDSIKEVFNGYMKIKKEKDGKNTVSLYFLLYS</sequence>
<evidence type="ECO:0000256" key="6">
    <source>
        <dbReference type="ARBA" id="ARBA00023012"/>
    </source>
</evidence>
<evidence type="ECO:0000256" key="1">
    <source>
        <dbReference type="ARBA" id="ARBA00022553"/>
    </source>
</evidence>
<accession>A0A832QHZ0</accession>
<proteinExistence type="predicted"/>
<evidence type="ECO:0000256" key="3">
    <source>
        <dbReference type="ARBA" id="ARBA00022741"/>
    </source>
</evidence>
<dbReference type="SUPFAM" id="SSF55874">
    <property type="entry name" value="ATPase domain of HSP90 chaperone/DNA topoisomerase II/histidine kinase"/>
    <property type="match status" value="1"/>
</dbReference>
<organism evidence="9 10">
    <name type="scientific">Candidatus Dojkabacteria bacterium</name>
    <dbReference type="NCBI Taxonomy" id="2099670"/>
    <lineage>
        <taxon>Bacteria</taxon>
        <taxon>Candidatus Dojkabacteria</taxon>
    </lineage>
</organism>
<dbReference type="InterPro" id="IPR036097">
    <property type="entry name" value="HisK_dim/P_sf"/>
</dbReference>
<dbReference type="Proteomes" id="UP000576550">
    <property type="component" value="Unassembled WGS sequence"/>
</dbReference>
<evidence type="ECO:0000256" key="5">
    <source>
        <dbReference type="ARBA" id="ARBA00022840"/>
    </source>
</evidence>
<evidence type="ECO:0000259" key="8">
    <source>
        <dbReference type="PROSITE" id="PS50109"/>
    </source>
</evidence>
<name>A0A832QHZ0_9BACT</name>
<dbReference type="EMBL" id="DUTP01000006">
    <property type="protein sequence ID" value="HHX99702.1"/>
    <property type="molecule type" value="Genomic_DNA"/>
</dbReference>
<feature type="transmembrane region" description="Helical" evidence="7">
    <location>
        <begin position="39"/>
        <end position="57"/>
    </location>
</feature>
<dbReference type="InterPro" id="IPR036890">
    <property type="entry name" value="HATPase_C_sf"/>
</dbReference>
<keyword evidence="3" id="KW-0547">Nucleotide-binding</keyword>
<dbReference type="PANTHER" id="PTHR43065">
    <property type="entry name" value="SENSOR HISTIDINE KINASE"/>
    <property type="match status" value="1"/>
</dbReference>
<dbReference type="PANTHER" id="PTHR43065:SF10">
    <property type="entry name" value="PEROXIDE STRESS-ACTIVATED HISTIDINE KINASE MAK3"/>
    <property type="match status" value="1"/>
</dbReference>
<keyword evidence="4 9" id="KW-0418">Kinase</keyword>
<dbReference type="InterPro" id="IPR005467">
    <property type="entry name" value="His_kinase_dom"/>
</dbReference>
<evidence type="ECO:0000256" key="7">
    <source>
        <dbReference type="SAM" id="Phobius"/>
    </source>
</evidence>
<dbReference type="GO" id="GO:0005524">
    <property type="term" value="F:ATP binding"/>
    <property type="evidence" value="ECO:0007669"/>
    <property type="project" value="UniProtKB-KW"/>
</dbReference>
<evidence type="ECO:0000256" key="4">
    <source>
        <dbReference type="ARBA" id="ARBA00022777"/>
    </source>
</evidence>
<evidence type="ECO:0000313" key="9">
    <source>
        <dbReference type="EMBL" id="HHX99702.1"/>
    </source>
</evidence>
<keyword evidence="5" id="KW-0067">ATP-binding</keyword>
<comment type="caution">
    <text evidence="9">The sequence shown here is derived from an EMBL/GenBank/DDBJ whole genome shotgun (WGS) entry which is preliminary data.</text>
</comment>
<keyword evidence="2" id="KW-0808">Transferase</keyword>
<dbReference type="AlphaFoldDB" id="A0A832QHZ0"/>
<feature type="transmembrane region" description="Helical" evidence="7">
    <location>
        <begin position="12"/>
        <end position="33"/>
    </location>
</feature>
<dbReference type="InterPro" id="IPR003661">
    <property type="entry name" value="HisK_dim/P_dom"/>
</dbReference>
<dbReference type="Pfam" id="PF02518">
    <property type="entry name" value="HATPase_c"/>
    <property type="match status" value="1"/>
</dbReference>
<feature type="domain" description="Histidine kinase" evidence="8">
    <location>
        <begin position="145"/>
        <end position="358"/>
    </location>
</feature>
<evidence type="ECO:0000256" key="2">
    <source>
        <dbReference type="ARBA" id="ARBA00022679"/>
    </source>
</evidence>
<dbReference type="InterPro" id="IPR003594">
    <property type="entry name" value="HATPase_dom"/>
</dbReference>
<dbReference type="SUPFAM" id="SSF47384">
    <property type="entry name" value="Homodimeric domain of signal transducing histidine kinase"/>
    <property type="match status" value="1"/>
</dbReference>
<gene>
    <name evidence="9" type="ORF">GX533_03465</name>
</gene>
<keyword evidence="6" id="KW-0902">Two-component regulatory system</keyword>
<dbReference type="Gene3D" id="3.30.565.10">
    <property type="entry name" value="Histidine kinase-like ATPase, C-terminal domain"/>
    <property type="match status" value="1"/>
</dbReference>
<dbReference type="PROSITE" id="PS50109">
    <property type="entry name" value="HIS_KIN"/>
    <property type="match status" value="1"/>
</dbReference>